<sequence>MEFQEKVCRTRLNSGFPLSSLNVKLEDQMQGRKMLEFLLGSTIDACETFSEICEPCRKKLIFCYTFKIQCLSSEEKIKQYTKVVEVVLPDPLGVNSEEVPLLIPKVEIEEEEDHQEAFEDSTNVGPEELPLRVPEEQLFEQRQAKKKTYRCGRCDIRFPDKQGYNKHFYREHFRRASTVKSNVLPRVKPAVPVATLREPLVQLREVETRKYRRCKKCNIGFPDKRSYNRHFYREHYCKGKARRAYTRLSSELSTVKHF</sequence>
<dbReference type="EMBL" id="AJWK01035251">
    <property type="status" value="NOT_ANNOTATED_CDS"/>
    <property type="molecule type" value="Genomic_DNA"/>
</dbReference>
<feature type="domain" description="C2H2-type" evidence="1">
    <location>
        <begin position="214"/>
        <end position="235"/>
    </location>
</feature>
<dbReference type="Proteomes" id="UP000092461">
    <property type="component" value="Unassembled WGS sequence"/>
</dbReference>
<evidence type="ECO:0000259" key="1">
    <source>
        <dbReference type="PROSITE" id="PS00028"/>
    </source>
</evidence>
<dbReference type="AlphaFoldDB" id="A0A1B0CY14"/>
<feature type="domain" description="C2H2-type" evidence="1">
    <location>
        <begin position="151"/>
        <end position="172"/>
    </location>
</feature>
<dbReference type="Gene3D" id="3.30.160.60">
    <property type="entry name" value="Classic Zinc Finger"/>
    <property type="match status" value="1"/>
</dbReference>
<proteinExistence type="predicted"/>
<dbReference type="InterPro" id="IPR013087">
    <property type="entry name" value="Znf_C2H2_type"/>
</dbReference>
<dbReference type="PROSITE" id="PS00028">
    <property type="entry name" value="ZINC_FINGER_C2H2_1"/>
    <property type="match status" value="2"/>
</dbReference>
<dbReference type="EnsemblMetazoa" id="LLOJ010012-RA">
    <property type="protein sequence ID" value="LLOJ010012-PA"/>
    <property type="gene ID" value="LLOJ010012"/>
</dbReference>
<reference evidence="2" key="2">
    <citation type="journal article" date="2020" name="BMC">
        <title>Leishmania infection induces a limited differential gene expression in the sand fly midgut.</title>
        <authorList>
            <person name="Coutinho-Abreu I.V."/>
            <person name="Serafim T.D."/>
            <person name="Meneses C."/>
            <person name="Kamhawi S."/>
            <person name="Oliveira F."/>
            <person name="Valenzuela J.G."/>
        </authorList>
    </citation>
    <scope>NUCLEOTIDE SEQUENCE</scope>
    <source>
        <strain evidence="2">Jacobina</strain>
        <tissue evidence="2">Midgut</tissue>
    </source>
</reference>
<evidence type="ECO:0000313" key="2">
    <source>
        <dbReference type="EMBL" id="MBC1179595.1"/>
    </source>
</evidence>
<dbReference type="EMBL" id="GITU01010892">
    <property type="protein sequence ID" value="MBC1179595.1"/>
    <property type="molecule type" value="Transcribed_RNA"/>
</dbReference>
<accession>A0A1B0CY14</accession>
<evidence type="ECO:0000313" key="4">
    <source>
        <dbReference type="Proteomes" id="UP000092461"/>
    </source>
</evidence>
<dbReference type="InterPro" id="IPR012934">
    <property type="entry name" value="Znf_AD"/>
</dbReference>
<keyword evidence="4" id="KW-1185">Reference proteome</keyword>
<dbReference type="VEuPathDB" id="VectorBase:LLONM1_009105"/>
<dbReference type="GO" id="GO:0005634">
    <property type="term" value="C:nucleus"/>
    <property type="evidence" value="ECO:0007669"/>
    <property type="project" value="InterPro"/>
</dbReference>
<reference evidence="3" key="3">
    <citation type="submission" date="2020-05" db="UniProtKB">
        <authorList>
            <consortium name="EnsemblMetazoa"/>
        </authorList>
    </citation>
    <scope>IDENTIFICATION</scope>
    <source>
        <strain evidence="3">Jacobina</strain>
    </source>
</reference>
<protein>
    <recommendedName>
        <fullName evidence="1">C2H2-type domain-containing protein</fullName>
    </recommendedName>
</protein>
<reference evidence="4" key="1">
    <citation type="submission" date="2012-05" db="EMBL/GenBank/DDBJ databases">
        <title>Whole Genome Assembly of Lutzomyia longipalpis.</title>
        <authorList>
            <person name="Richards S."/>
            <person name="Qu C."/>
            <person name="Dillon R."/>
            <person name="Worley K."/>
            <person name="Scherer S."/>
            <person name="Batterton M."/>
            <person name="Taylor A."/>
            <person name="Hawes A."/>
            <person name="Hernandez B."/>
            <person name="Kovar C."/>
            <person name="Mandapat C."/>
            <person name="Pham C."/>
            <person name="Qu C."/>
            <person name="Jing C."/>
            <person name="Bess C."/>
            <person name="Bandaranaike D."/>
            <person name="Ngo D."/>
            <person name="Ongeri F."/>
            <person name="Arias F."/>
            <person name="Lara F."/>
            <person name="Weissenberger G."/>
            <person name="Kamau G."/>
            <person name="Han H."/>
            <person name="Shen H."/>
            <person name="Dinh H."/>
            <person name="Khalil I."/>
            <person name="Jones J."/>
            <person name="Shafer J."/>
            <person name="Jayaseelan J."/>
            <person name="Quiroz J."/>
            <person name="Blankenburg K."/>
            <person name="Nguyen L."/>
            <person name="Jackson L."/>
            <person name="Francisco L."/>
            <person name="Tang L.-Y."/>
            <person name="Pu L.-L."/>
            <person name="Perales L."/>
            <person name="Lorensuhewa L."/>
            <person name="Munidasa M."/>
            <person name="Coyle M."/>
            <person name="Taylor M."/>
            <person name="Puazo M."/>
            <person name="Firestine M."/>
            <person name="Scheel M."/>
            <person name="Javaid M."/>
            <person name="Wang M."/>
            <person name="Li M."/>
            <person name="Tabassum N."/>
            <person name="Saada N."/>
            <person name="Osuji N."/>
            <person name="Aqrawi P."/>
            <person name="Fu Q."/>
            <person name="Thornton R."/>
            <person name="Raj R."/>
            <person name="Goodspeed R."/>
            <person name="Mata R."/>
            <person name="Najjar R."/>
            <person name="Gubbala S."/>
            <person name="Lee S."/>
            <person name="Denson S."/>
            <person name="Patil S."/>
            <person name="Macmil S."/>
            <person name="Qi S."/>
            <person name="Matskevitch T."/>
            <person name="Palculict T."/>
            <person name="Mathew T."/>
            <person name="Vee V."/>
            <person name="Velamala V."/>
            <person name="Korchina V."/>
            <person name="Cai W."/>
            <person name="Liu W."/>
            <person name="Dai W."/>
            <person name="Zou X."/>
            <person name="Zhu Y."/>
            <person name="Zhang Y."/>
            <person name="Wu Y.-Q."/>
            <person name="Xin Y."/>
            <person name="Nazarath L."/>
            <person name="Kovar C."/>
            <person name="Han Y."/>
            <person name="Muzny D."/>
            <person name="Gibbs R."/>
        </authorList>
    </citation>
    <scope>NUCLEOTIDE SEQUENCE [LARGE SCALE GENOMIC DNA]</scope>
    <source>
        <strain evidence="4">Jacobina</strain>
    </source>
</reference>
<dbReference type="SMART" id="SM00355">
    <property type="entry name" value="ZnF_C2H2"/>
    <property type="match status" value="2"/>
</dbReference>
<dbReference type="VEuPathDB" id="VectorBase:LLOJ010012"/>
<dbReference type="GO" id="GO:0008270">
    <property type="term" value="F:zinc ion binding"/>
    <property type="evidence" value="ECO:0007669"/>
    <property type="project" value="InterPro"/>
</dbReference>
<evidence type="ECO:0000313" key="3">
    <source>
        <dbReference type="EnsemblMetazoa" id="LLOJ010012-PA"/>
    </source>
</evidence>
<name>A0A1B0CY14_LUTLO</name>
<dbReference type="SMART" id="SM00868">
    <property type="entry name" value="zf-AD"/>
    <property type="match status" value="1"/>
</dbReference>
<organism evidence="3 4">
    <name type="scientific">Lutzomyia longipalpis</name>
    <name type="common">Sand fly</name>
    <dbReference type="NCBI Taxonomy" id="7200"/>
    <lineage>
        <taxon>Eukaryota</taxon>
        <taxon>Metazoa</taxon>
        <taxon>Ecdysozoa</taxon>
        <taxon>Arthropoda</taxon>
        <taxon>Hexapoda</taxon>
        <taxon>Insecta</taxon>
        <taxon>Pterygota</taxon>
        <taxon>Neoptera</taxon>
        <taxon>Endopterygota</taxon>
        <taxon>Diptera</taxon>
        <taxon>Nematocera</taxon>
        <taxon>Psychodoidea</taxon>
        <taxon>Psychodidae</taxon>
        <taxon>Lutzomyia</taxon>
        <taxon>Lutzomyia</taxon>
    </lineage>
</organism>